<keyword evidence="9" id="KW-0479">Metal-binding</keyword>
<dbReference type="SMART" id="SM00116">
    <property type="entry name" value="CBS"/>
    <property type="match status" value="2"/>
</dbReference>
<reference evidence="12 13" key="1">
    <citation type="journal article" date="2020" name="Cell Host Microbe">
        <title>Functional and Genomic Variation between Human-Derived Isolates of Lachnospiraceae Reveals Inter- and Intra-Species Diversity.</title>
        <authorList>
            <person name="Sorbara M.T."/>
            <person name="Littmann E.R."/>
            <person name="Fontana E."/>
            <person name="Moody T.U."/>
            <person name="Kohout C.E."/>
            <person name="Gjonbalaj M."/>
            <person name="Eaton V."/>
            <person name="Seok R."/>
            <person name="Leiner I.M."/>
            <person name="Pamer E.G."/>
        </authorList>
    </citation>
    <scope>NUCLEOTIDE SEQUENCE [LARGE SCALE GENOMIC DNA]</scope>
    <source>
        <strain evidence="12 13">MSK.1.17</strain>
    </source>
</reference>
<accession>A0AAW5BQX1</accession>
<dbReference type="EMBL" id="JAAITT010000014">
    <property type="protein sequence ID" value="NSJ49350.1"/>
    <property type="molecule type" value="Genomic_DNA"/>
</dbReference>
<dbReference type="Gene3D" id="1.10.357.20">
    <property type="entry name" value="SLC41 divalent cation transporters, integral membrane domain"/>
    <property type="match status" value="1"/>
</dbReference>
<dbReference type="GO" id="GO:0046872">
    <property type="term" value="F:metal ion binding"/>
    <property type="evidence" value="ECO:0007669"/>
    <property type="project" value="UniProtKB-KW"/>
</dbReference>
<dbReference type="CDD" id="cd04606">
    <property type="entry name" value="CBS_pair_Mg_transporter"/>
    <property type="match status" value="1"/>
</dbReference>
<keyword evidence="5 9" id="KW-0460">Magnesium</keyword>
<name>A0AAW5BQX1_9FIRM</name>
<comment type="similarity">
    <text evidence="2 9">Belongs to the SLC41A transporter family.</text>
</comment>
<keyword evidence="3 9" id="KW-0813">Transport</keyword>
<evidence type="ECO:0000256" key="1">
    <source>
        <dbReference type="ARBA" id="ARBA00004141"/>
    </source>
</evidence>
<dbReference type="SUPFAM" id="SSF161093">
    <property type="entry name" value="MgtE membrane domain-like"/>
    <property type="match status" value="1"/>
</dbReference>
<keyword evidence="4 9" id="KW-0812">Transmembrane</keyword>
<evidence type="ECO:0000256" key="3">
    <source>
        <dbReference type="ARBA" id="ARBA00022448"/>
    </source>
</evidence>
<dbReference type="RefSeq" id="WP_117558066.1">
    <property type="nucleotide sequence ID" value="NZ_BAABZL010000001.1"/>
</dbReference>
<dbReference type="PANTHER" id="PTHR43773:SF1">
    <property type="entry name" value="MAGNESIUM TRANSPORTER MGTE"/>
    <property type="match status" value="1"/>
</dbReference>
<dbReference type="Proteomes" id="UP001299608">
    <property type="component" value="Unassembled WGS sequence"/>
</dbReference>
<evidence type="ECO:0000313" key="12">
    <source>
        <dbReference type="EMBL" id="NSJ49350.1"/>
    </source>
</evidence>
<evidence type="ECO:0000259" key="10">
    <source>
        <dbReference type="PROSITE" id="PS51371"/>
    </source>
</evidence>
<evidence type="ECO:0000313" key="11">
    <source>
        <dbReference type="EMBL" id="MCG4746227.1"/>
    </source>
</evidence>
<evidence type="ECO:0000256" key="5">
    <source>
        <dbReference type="ARBA" id="ARBA00022842"/>
    </source>
</evidence>
<dbReference type="InterPro" id="IPR038076">
    <property type="entry name" value="MgtE_N_sf"/>
</dbReference>
<evidence type="ECO:0000313" key="13">
    <source>
        <dbReference type="Proteomes" id="UP000669239"/>
    </source>
</evidence>
<feature type="transmembrane region" description="Helical" evidence="9">
    <location>
        <begin position="358"/>
        <end position="378"/>
    </location>
</feature>
<feature type="transmembrane region" description="Helical" evidence="9">
    <location>
        <begin position="421"/>
        <end position="442"/>
    </location>
</feature>
<evidence type="ECO:0000256" key="9">
    <source>
        <dbReference type="RuleBase" id="RU362011"/>
    </source>
</evidence>
<dbReference type="Pfam" id="PF00571">
    <property type="entry name" value="CBS"/>
    <property type="match status" value="2"/>
</dbReference>
<evidence type="ECO:0000256" key="2">
    <source>
        <dbReference type="ARBA" id="ARBA00009749"/>
    </source>
</evidence>
<comment type="caution">
    <text evidence="11">The sequence shown here is derived from an EMBL/GenBank/DDBJ whole genome shotgun (WGS) entry which is preliminary data.</text>
</comment>
<comment type="function">
    <text evidence="9">Acts as a magnesium transporter.</text>
</comment>
<comment type="subunit">
    <text evidence="9">Homodimer.</text>
</comment>
<evidence type="ECO:0000313" key="14">
    <source>
        <dbReference type="Proteomes" id="UP001299608"/>
    </source>
</evidence>
<dbReference type="InterPro" id="IPR046342">
    <property type="entry name" value="CBS_dom_sf"/>
</dbReference>
<evidence type="ECO:0000256" key="8">
    <source>
        <dbReference type="PROSITE-ProRule" id="PRU00703"/>
    </source>
</evidence>
<dbReference type="Pfam" id="PF01769">
    <property type="entry name" value="MgtE"/>
    <property type="match status" value="1"/>
</dbReference>
<evidence type="ECO:0000256" key="6">
    <source>
        <dbReference type="ARBA" id="ARBA00022989"/>
    </source>
</evidence>
<feature type="transmembrane region" description="Helical" evidence="9">
    <location>
        <begin position="385"/>
        <end position="415"/>
    </location>
</feature>
<dbReference type="Pfam" id="PF03448">
    <property type="entry name" value="MgtE_N"/>
    <property type="match status" value="1"/>
</dbReference>
<comment type="caution">
    <text evidence="9">Lacks conserved residue(s) required for the propagation of feature annotation.</text>
</comment>
<keyword evidence="9" id="KW-1003">Cell membrane</keyword>
<proteinExistence type="inferred from homology"/>
<dbReference type="Gene3D" id="1.25.60.10">
    <property type="entry name" value="MgtE N-terminal domain-like"/>
    <property type="match status" value="1"/>
</dbReference>
<keyword evidence="8" id="KW-0129">CBS domain</keyword>
<protein>
    <recommendedName>
        <fullName evidence="9">Magnesium transporter MgtE</fullName>
    </recommendedName>
</protein>
<dbReference type="NCBIfam" id="TIGR00400">
    <property type="entry name" value="mgtE"/>
    <property type="match status" value="1"/>
</dbReference>
<dbReference type="EMBL" id="JAKNGE010000013">
    <property type="protein sequence ID" value="MCG4746227.1"/>
    <property type="molecule type" value="Genomic_DNA"/>
</dbReference>
<dbReference type="Gene3D" id="3.10.580.10">
    <property type="entry name" value="CBS-domain"/>
    <property type="match status" value="1"/>
</dbReference>
<gene>
    <name evidence="11" type="primary">mgtE</name>
    <name evidence="12" type="ORF">G5B36_11615</name>
    <name evidence="11" type="ORF">L0N08_12440</name>
</gene>
<keyword evidence="6 9" id="KW-1133">Transmembrane helix</keyword>
<comment type="subcellular location">
    <subcellularLocation>
        <location evidence="9">Cell membrane</location>
        <topology evidence="9">Multi-pass membrane protein</topology>
    </subcellularLocation>
    <subcellularLocation>
        <location evidence="1">Membrane</location>
        <topology evidence="1">Multi-pass membrane protein</topology>
    </subcellularLocation>
</comment>
<evidence type="ECO:0000256" key="4">
    <source>
        <dbReference type="ARBA" id="ARBA00022692"/>
    </source>
</evidence>
<dbReference type="GO" id="GO:0015095">
    <property type="term" value="F:magnesium ion transmembrane transporter activity"/>
    <property type="evidence" value="ECO:0007669"/>
    <property type="project" value="UniProtKB-UniRule"/>
</dbReference>
<sequence>MQENFDLKELMELLDTRQLRRLKEILMEMNEVDIASFIEELDSERTVVVFRMLSKEVASDVFANLPVEKQEHIINSITDYELSAIVNDLFVDDAVDMLEELPANVVKRVLKNSTSDTRKLINQFLKYPENSAGSIMTAEYVGLKKTMTVEQAFAYIRRNGVDKETIYTCYVMDAKRTLEGVVTVKDLLMNPYDEVIGSIMDTHVIKAVTTDDQEEVAESFRKYDLLSLPVVDHEDRLVGIVTVDDVVDVMEQEATEDFEKMAAMIPSEKPYLKTGVFVLAKNRLAWLLILMVSSMITGSILAKYEAAFAVIPLLVTFIPMLTDTGGNAGSQSSTMIIRGMAVGEIEAGDILRVLWKELRVGIIVGILLGLVNYIQLLIRFPGQEMLCLTVVLSLLATVVIAKTIGCTLPIIAQILHLDPAIMAAPLITTIVDAVSLVVYFQLACSLLSI</sequence>
<dbReference type="InterPro" id="IPR000644">
    <property type="entry name" value="CBS_dom"/>
</dbReference>
<dbReference type="InterPro" id="IPR006668">
    <property type="entry name" value="Mg_transptr_MgtE_intracell_dom"/>
</dbReference>
<dbReference type="SUPFAM" id="SSF54631">
    <property type="entry name" value="CBS-domain pair"/>
    <property type="match status" value="1"/>
</dbReference>
<dbReference type="Proteomes" id="UP000669239">
    <property type="component" value="Unassembled WGS sequence"/>
</dbReference>
<dbReference type="AlphaFoldDB" id="A0AAW5BQX1"/>
<feature type="domain" description="CBS" evidence="10">
    <location>
        <begin position="200"/>
        <end position="256"/>
    </location>
</feature>
<dbReference type="PROSITE" id="PS51371">
    <property type="entry name" value="CBS"/>
    <property type="match status" value="1"/>
</dbReference>
<dbReference type="InterPro" id="IPR036739">
    <property type="entry name" value="SLC41_membr_dom_sf"/>
</dbReference>
<dbReference type="InterPro" id="IPR006669">
    <property type="entry name" value="MgtE_transporter"/>
</dbReference>
<organism evidence="11 14">
    <name type="scientific">Enterocloster aldenensis</name>
    <dbReference type="NCBI Taxonomy" id="358742"/>
    <lineage>
        <taxon>Bacteria</taxon>
        <taxon>Bacillati</taxon>
        <taxon>Bacillota</taxon>
        <taxon>Clostridia</taxon>
        <taxon>Lachnospirales</taxon>
        <taxon>Lachnospiraceae</taxon>
        <taxon>Enterocloster</taxon>
    </lineage>
</organism>
<reference evidence="11" key="3">
    <citation type="submission" date="2022-01" db="EMBL/GenBank/DDBJ databases">
        <title>Collection of gut derived symbiotic bacterial strains cultured from healthy donors.</title>
        <authorList>
            <person name="Lin H."/>
            <person name="Kohout C."/>
            <person name="Waligurski E."/>
            <person name="Pamer E.G."/>
        </authorList>
    </citation>
    <scope>NUCLEOTIDE SEQUENCE</scope>
    <source>
        <strain evidence="11">DFI.6.55</strain>
    </source>
</reference>
<keyword evidence="7 9" id="KW-0472">Membrane</keyword>
<keyword evidence="13" id="KW-1185">Reference proteome</keyword>
<reference evidence="12" key="2">
    <citation type="submission" date="2020-02" db="EMBL/GenBank/DDBJ databases">
        <authorList>
            <person name="Littmann E."/>
            <person name="Sorbara M."/>
        </authorList>
    </citation>
    <scope>NUCLEOTIDE SEQUENCE</scope>
    <source>
        <strain evidence="12">MSK.1.17</strain>
    </source>
</reference>
<evidence type="ECO:0000256" key="7">
    <source>
        <dbReference type="ARBA" id="ARBA00023136"/>
    </source>
</evidence>
<dbReference type="SMART" id="SM00924">
    <property type="entry name" value="MgtE_N"/>
    <property type="match status" value="1"/>
</dbReference>
<dbReference type="SUPFAM" id="SSF158791">
    <property type="entry name" value="MgtE N-terminal domain-like"/>
    <property type="match status" value="1"/>
</dbReference>
<dbReference type="GO" id="GO:0005886">
    <property type="term" value="C:plasma membrane"/>
    <property type="evidence" value="ECO:0007669"/>
    <property type="project" value="UniProtKB-SubCell"/>
</dbReference>
<dbReference type="GeneID" id="97206900"/>
<dbReference type="PANTHER" id="PTHR43773">
    <property type="entry name" value="MAGNESIUM TRANSPORTER MGTE"/>
    <property type="match status" value="1"/>
</dbReference>
<dbReference type="InterPro" id="IPR006667">
    <property type="entry name" value="SLC41_membr_dom"/>
</dbReference>